<dbReference type="InterPro" id="IPR049326">
    <property type="entry name" value="Rhodopsin_dom_fungi"/>
</dbReference>
<evidence type="ECO:0000313" key="20">
    <source>
        <dbReference type="Proteomes" id="UP001305414"/>
    </source>
</evidence>
<feature type="compositionally biased region" description="Basic and acidic residues" evidence="15">
    <location>
        <begin position="413"/>
        <end position="423"/>
    </location>
</feature>
<dbReference type="GO" id="GO:0046872">
    <property type="term" value="F:metal ion binding"/>
    <property type="evidence" value="ECO:0007669"/>
    <property type="project" value="UniProtKB-UniRule"/>
</dbReference>
<evidence type="ECO:0000256" key="1">
    <source>
        <dbReference type="ARBA" id="ARBA00004141"/>
    </source>
</evidence>
<evidence type="ECO:0000256" key="3">
    <source>
        <dbReference type="ARBA" id="ARBA00004613"/>
    </source>
</evidence>
<evidence type="ECO:0000256" key="6">
    <source>
        <dbReference type="ARBA" id="ARBA00022622"/>
    </source>
</evidence>
<gene>
    <name evidence="19" type="ORF">RRF57_006110</name>
</gene>
<evidence type="ECO:0000256" key="5">
    <source>
        <dbReference type="ARBA" id="ARBA00022525"/>
    </source>
</evidence>
<feature type="transmembrane region" description="Helical" evidence="16">
    <location>
        <begin position="332"/>
        <end position="351"/>
    </location>
</feature>
<feature type="transmembrane region" description="Helical" evidence="16">
    <location>
        <begin position="129"/>
        <end position="152"/>
    </location>
</feature>
<keyword evidence="10 16" id="KW-0472">Membrane</keyword>
<feature type="transmembrane region" description="Helical" evidence="16">
    <location>
        <begin position="263"/>
        <end position="282"/>
    </location>
</feature>
<keyword evidence="20" id="KW-1185">Reference proteome</keyword>
<keyword evidence="9 16" id="KW-1133">Transmembrane helix</keyword>
<feature type="transmembrane region" description="Helical" evidence="16">
    <location>
        <begin position="180"/>
        <end position="201"/>
    </location>
</feature>
<dbReference type="PROSITE" id="PS52012">
    <property type="entry name" value="CFEM"/>
    <property type="match status" value="1"/>
</dbReference>
<evidence type="ECO:0000256" key="8">
    <source>
        <dbReference type="ARBA" id="ARBA00022729"/>
    </source>
</evidence>
<dbReference type="GO" id="GO:0005576">
    <property type="term" value="C:extracellular region"/>
    <property type="evidence" value="ECO:0007669"/>
    <property type="project" value="UniProtKB-SubCell"/>
</dbReference>
<dbReference type="Proteomes" id="UP001305414">
    <property type="component" value="Unassembled WGS sequence"/>
</dbReference>
<dbReference type="InterPro" id="IPR052337">
    <property type="entry name" value="SAT4-like"/>
</dbReference>
<protein>
    <recommendedName>
        <fullName evidence="18">CFEM domain-containing protein</fullName>
    </recommendedName>
</protein>
<dbReference type="InterPro" id="IPR008427">
    <property type="entry name" value="Extracellular_membr_CFEM_dom"/>
</dbReference>
<feature type="disulfide bond" evidence="14">
    <location>
        <begin position="30"/>
        <end position="70"/>
    </location>
</feature>
<dbReference type="PANTHER" id="PTHR33048:SF143">
    <property type="entry name" value="EXTRACELLULAR MEMBRANE PROTEIN CFEM DOMAIN-CONTAINING PROTEIN-RELATED"/>
    <property type="match status" value="1"/>
</dbReference>
<evidence type="ECO:0000313" key="19">
    <source>
        <dbReference type="EMBL" id="KAK5630395.1"/>
    </source>
</evidence>
<proteinExistence type="inferred from homology"/>
<reference evidence="19 20" key="1">
    <citation type="submission" date="2023-10" db="EMBL/GenBank/DDBJ databases">
        <title>Draft genome sequence of Xylaria bambusicola isolate GMP-LS, the root and basal stem rot pathogen of sugarcane in Indonesia.</title>
        <authorList>
            <person name="Selvaraj P."/>
            <person name="Muralishankar V."/>
            <person name="Muruganantham S."/>
            <person name="Sp S."/>
            <person name="Haryani S."/>
            <person name="Lau K.J.X."/>
            <person name="Naqvi N.I."/>
        </authorList>
    </citation>
    <scope>NUCLEOTIDE SEQUENCE [LARGE SCALE GENOMIC DNA]</scope>
    <source>
        <strain evidence="19">GMP-LS</strain>
    </source>
</reference>
<feature type="chain" id="PRO_5043023299" description="CFEM domain-containing protein" evidence="17">
    <location>
        <begin position="20"/>
        <end position="433"/>
    </location>
</feature>
<dbReference type="EMBL" id="JAWHQM010000015">
    <property type="protein sequence ID" value="KAK5630395.1"/>
    <property type="molecule type" value="Genomic_DNA"/>
</dbReference>
<dbReference type="Pfam" id="PF20684">
    <property type="entry name" value="Fung_rhodopsin"/>
    <property type="match status" value="1"/>
</dbReference>
<feature type="transmembrane region" description="Helical" evidence="16">
    <location>
        <begin position="294"/>
        <end position="312"/>
    </location>
</feature>
<dbReference type="GO" id="GO:0098552">
    <property type="term" value="C:side of membrane"/>
    <property type="evidence" value="ECO:0007669"/>
    <property type="project" value="UniProtKB-KW"/>
</dbReference>
<organism evidence="19 20">
    <name type="scientific">Xylaria bambusicola</name>
    <dbReference type="NCBI Taxonomy" id="326684"/>
    <lineage>
        <taxon>Eukaryota</taxon>
        <taxon>Fungi</taxon>
        <taxon>Dikarya</taxon>
        <taxon>Ascomycota</taxon>
        <taxon>Pezizomycotina</taxon>
        <taxon>Sordariomycetes</taxon>
        <taxon>Xylariomycetidae</taxon>
        <taxon>Xylariales</taxon>
        <taxon>Xylariaceae</taxon>
        <taxon>Xylaria</taxon>
    </lineage>
</organism>
<keyword evidence="12" id="KW-0449">Lipoprotein</keyword>
<feature type="signal peptide" evidence="17">
    <location>
        <begin position="1"/>
        <end position="19"/>
    </location>
</feature>
<feature type="region of interest" description="Disordered" evidence="15">
    <location>
        <begin position="413"/>
        <end position="433"/>
    </location>
</feature>
<evidence type="ECO:0000256" key="16">
    <source>
        <dbReference type="SAM" id="Phobius"/>
    </source>
</evidence>
<feature type="transmembrane region" description="Helical" evidence="16">
    <location>
        <begin position="213"/>
        <end position="232"/>
    </location>
</feature>
<feature type="disulfide bond" evidence="14">
    <location>
        <begin position="44"/>
        <end position="51"/>
    </location>
</feature>
<evidence type="ECO:0000256" key="14">
    <source>
        <dbReference type="PROSITE-ProRule" id="PRU01356"/>
    </source>
</evidence>
<dbReference type="AlphaFoldDB" id="A0AAN7YYB3"/>
<dbReference type="Pfam" id="PF05730">
    <property type="entry name" value="CFEM"/>
    <property type="match status" value="1"/>
</dbReference>
<evidence type="ECO:0000259" key="18">
    <source>
        <dbReference type="PROSITE" id="PS52012"/>
    </source>
</evidence>
<dbReference type="PANTHER" id="PTHR33048">
    <property type="entry name" value="PTH11-LIKE INTEGRAL MEMBRANE PROTEIN (AFU_ORTHOLOGUE AFUA_5G11245)"/>
    <property type="match status" value="1"/>
</dbReference>
<feature type="disulfide bond" evidence="14">
    <location>
        <begin position="34"/>
        <end position="65"/>
    </location>
</feature>
<accession>A0AAN7YYB3</accession>
<keyword evidence="14" id="KW-0479">Metal-binding</keyword>
<evidence type="ECO:0000256" key="12">
    <source>
        <dbReference type="ARBA" id="ARBA00023288"/>
    </source>
</evidence>
<evidence type="ECO:0000256" key="11">
    <source>
        <dbReference type="ARBA" id="ARBA00023157"/>
    </source>
</evidence>
<keyword evidence="5" id="KW-0964">Secreted</keyword>
<dbReference type="PROSITE" id="PS51257">
    <property type="entry name" value="PROKAR_LIPOPROTEIN"/>
    <property type="match status" value="1"/>
</dbReference>
<keyword evidence="7 16" id="KW-0812">Transmembrane</keyword>
<evidence type="ECO:0000256" key="2">
    <source>
        <dbReference type="ARBA" id="ARBA00004589"/>
    </source>
</evidence>
<sequence length="433" mass="47942">MGVRQIFCVYAALFGSCFAQTQLIPSLPSCAAECFDATLPSSTCSSSDLSCLCGDAAFLGAVQKCGALSCTTKETLTSTNVTLSVCGVPRGDVSTTVLAIPASFGSLAILLFLLRIFDRVYLMKLALGWDDYLLTAGVVLGAVLNFACYPMVQHGMGKDFWSIPFPDINITLELLYVAEIFYFPSEMFTQLSILAFYRRVFANTSTLLQRGSIFLMVFVVLFGVANTLVIIFQCTPIEFFWTGWTGESTGKCIDINLFSWARAAIEIAVDIAIISLPLRDIIKTQLSWRMKIQVFIMFALGFVVTIVSILRLQSLIQFAQTMNPTYDNSPGVYWSVLECDIFIISACLPSIRSIMLKMFPRFFGTKRGTNVSGKYYRHNDRDSNNTSSSHHLKSLSKQGKILKSVDLHISHESRETADDKELLDPPPGHVYGV</sequence>
<feature type="transmembrane region" description="Helical" evidence="16">
    <location>
        <begin position="98"/>
        <end position="117"/>
    </location>
</feature>
<feature type="binding site" description="axial binding residue" evidence="14">
    <location>
        <position position="48"/>
    </location>
    <ligand>
        <name>heme</name>
        <dbReference type="ChEBI" id="CHEBI:30413"/>
    </ligand>
    <ligandPart>
        <name>Fe</name>
        <dbReference type="ChEBI" id="CHEBI:18248"/>
    </ligandPart>
</feature>
<evidence type="ECO:0000256" key="15">
    <source>
        <dbReference type="SAM" id="MobiDB-lite"/>
    </source>
</evidence>
<keyword evidence="8 17" id="KW-0732">Signal</keyword>
<evidence type="ECO:0000256" key="4">
    <source>
        <dbReference type="ARBA" id="ARBA00010031"/>
    </source>
</evidence>
<comment type="caution">
    <text evidence="19">The sequence shown here is derived from an EMBL/GenBank/DDBJ whole genome shotgun (WGS) entry which is preliminary data.</text>
</comment>
<keyword evidence="14" id="KW-0408">Iron</keyword>
<keyword evidence="6" id="KW-0336">GPI-anchor</keyword>
<evidence type="ECO:0000256" key="13">
    <source>
        <dbReference type="ARBA" id="ARBA00038359"/>
    </source>
</evidence>
<keyword evidence="11 14" id="KW-1015">Disulfide bond</keyword>
<evidence type="ECO:0000256" key="7">
    <source>
        <dbReference type="ARBA" id="ARBA00022692"/>
    </source>
</evidence>
<name>A0AAN7YYB3_9PEZI</name>
<evidence type="ECO:0000256" key="9">
    <source>
        <dbReference type="ARBA" id="ARBA00022989"/>
    </source>
</evidence>
<evidence type="ECO:0000256" key="17">
    <source>
        <dbReference type="SAM" id="SignalP"/>
    </source>
</evidence>
<comment type="similarity">
    <text evidence="4">Belongs to the RBT5 family.</text>
</comment>
<evidence type="ECO:0000256" key="10">
    <source>
        <dbReference type="ARBA" id="ARBA00023136"/>
    </source>
</evidence>
<feature type="domain" description="CFEM" evidence="18">
    <location>
        <begin position="2"/>
        <end position="113"/>
    </location>
</feature>
<comment type="similarity">
    <text evidence="13">Belongs to the SAT4 family.</text>
</comment>
<keyword evidence="14" id="KW-0349">Heme</keyword>
<dbReference type="SMART" id="SM00747">
    <property type="entry name" value="CFEM"/>
    <property type="match status" value="1"/>
</dbReference>
<feature type="compositionally biased region" description="Pro residues" evidence="15">
    <location>
        <begin position="424"/>
        <end position="433"/>
    </location>
</feature>
<comment type="subcellular location">
    <subcellularLocation>
        <location evidence="2">Membrane</location>
        <topology evidence="2">Lipid-anchor</topology>
        <topology evidence="2">GPI-anchor</topology>
    </subcellularLocation>
    <subcellularLocation>
        <location evidence="1">Membrane</location>
        <topology evidence="1">Multi-pass membrane protein</topology>
    </subcellularLocation>
    <subcellularLocation>
        <location evidence="3">Secreted</location>
    </subcellularLocation>
</comment>
<keyword evidence="6" id="KW-0325">Glycoprotein</keyword>
<feature type="disulfide bond" evidence="14">
    <location>
        <begin position="53"/>
        <end position="86"/>
    </location>
</feature>